<dbReference type="Proteomes" id="UP000574067">
    <property type="component" value="Unassembled WGS sequence"/>
</dbReference>
<comment type="subcellular location">
    <subcellularLocation>
        <location evidence="1">Cell membrane</location>
        <topology evidence="1">Multi-pass membrane protein</topology>
    </subcellularLocation>
</comment>
<dbReference type="PANTHER" id="PTHR39087:SF2">
    <property type="entry name" value="UPF0104 MEMBRANE PROTEIN MJ1595"/>
    <property type="match status" value="1"/>
</dbReference>
<evidence type="ECO:0000313" key="8">
    <source>
        <dbReference type="Proteomes" id="UP000574067"/>
    </source>
</evidence>
<accession>A0A848FBD0</accession>
<name>A0A848FBD0_9BURK</name>
<feature type="transmembrane region" description="Helical" evidence="6">
    <location>
        <begin position="298"/>
        <end position="315"/>
    </location>
</feature>
<feature type="transmembrane region" description="Helical" evidence="6">
    <location>
        <begin position="63"/>
        <end position="84"/>
    </location>
</feature>
<comment type="caution">
    <text evidence="7">The sequence shown here is derived from an EMBL/GenBank/DDBJ whole genome shotgun (WGS) entry which is preliminary data.</text>
</comment>
<dbReference type="Pfam" id="PF03706">
    <property type="entry name" value="LPG_synthase_TM"/>
    <property type="match status" value="1"/>
</dbReference>
<dbReference type="PANTHER" id="PTHR39087">
    <property type="entry name" value="UPF0104 MEMBRANE PROTEIN MJ1595"/>
    <property type="match status" value="1"/>
</dbReference>
<dbReference type="RefSeq" id="WP_169161537.1">
    <property type="nucleotide sequence ID" value="NZ_JABBFW010000011.1"/>
</dbReference>
<keyword evidence="5 6" id="KW-0472">Membrane</keyword>
<dbReference type="AlphaFoldDB" id="A0A848FBD0"/>
<evidence type="ECO:0000313" key="7">
    <source>
        <dbReference type="EMBL" id="NML16632.1"/>
    </source>
</evidence>
<evidence type="ECO:0000256" key="6">
    <source>
        <dbReference type="SAM" id="Phobius"/>
    </source>
</evidence>
<evidence type="ECO:0000256" key="4">
    <source>
        <dbReference type="ARBA" id="ARBA00022989"/>
    </source>
</evidence>
<feature type="transmembrane region" description="Helical" evidence="6">
    <location>
        <begin position="24"/>
        <end position="42"/>
    </location>
</feature>
<feature type="transmembrane region" description="Helical" evidence="6">
    <location>
        <begin position="252"/>
        <end position="277"/>
    </location>
</feature>
<dbReference type="EMBL" id="JABBFW010000011">
    <property type="protein sequence ID" value="NML16632.1"/>
    <property type="molecule type" value="Genomic_DNA"/>
</dbReference>
<evidence type="ECO:0000256" key="5">
    <source>
        <dbReference type="ARBA" id="ARBA00023136"/>
    </source>
</evidence>
<organism evidence="7 8">
    <name type="scientific">Azohydromonas caseinilytica</name>
    <dbReference type="NCBI Taxonomy" id="2728836"/>
    <lineage>
        <taxon>Bacteria</taxon>
        <taxon>Pseudomonadati</taxon>
        <taxon>Pseudomonadota</taxon>
        <taxon>Betaproteobacteria</taxon>
        <taxon>Burkholderiales</taxon>
        <taxon>Sphaerotilaceae</taxon>
        <taxon>Azohydromonas</taxon>
    </lineage>
</organism>
<keyword evidence="2" id="KW-1003">Cell membrane</keyword>
<protein>
    <submittedName>
        <fullName evidence="7">UPF0104 family protein</fullName>
    </submittedName>
</protein>
<dbReference type="InterPro" id="IPR022791">
    <property type="entry name" value="L-PG_synthase/AglD"/>
</dbReference>
<evidence type="ECO:0000256" key="3">
    <source>
        <dbReference type="ARBA" id="ARBA00022692"/>
    </source>
</evidence>
<keyword evidence="8" id="KW-1185">Reference proteome</keyword>
<keyword evidence="3 6" id="KW-0812">Transmembrane</keyword>
<feature type="transmembrane region" description="Helical" evidence="6">
    <location>
        <begin position="148"/>
        <end position="169"/>
    </location>
</feature>
<reference evidence="7 8" key="1">
    <citation type="submission" date="2020-04" db="EMBL/GenBank/DDBJ databases">
        <title>Azohydromonas sp. isolated from soil.</title>
        <authorList>
            <person name="Dahal R.H."/>
        </authorList>
    </citation>
    <scope>NUCLEOTIDE SEQUENCE [LARGE SCALE GENOMIC DNA]</scope>
    <source>
        <strain evidence="7 8">G-1-1-14</strain>
    </source>
</reference>
<feature type="transmembrane region" description="Helical" evidence="6">
    <location>
        <begin position="175"/>
        <end position="198"/>
    </location>
</feature>
<feature type="transmembrane region" description="Helical" evidence="6">
    <location>
        <begin position="96"/>
        <end position="121"/>
    </location>
</feature>
<proteinExistence type="predicted"/>
<gene>
    <name evidence="7" type="ORF">HHL10_16745</name>
</gene>
<feature type="transmembrane region" description="Helical" evidence="6">
    <location>
        <begin position="219"/>
        <end position="240"/>
    </location>
</feature>
<dbReference type="GO" id="GO:0005886">
    <property type="term" value="C:plasma membrane"/>
    <property type="evidence" value="ECO:0007669"/>
    <property type="project" value="UniProtKB-SubCell"/>
</dbReference>
<keyword evidence="4 6" id="KW-1133">Transmembrane helix</keyword>
<sequence length="341" mass="36728">MLTDAPPAPTSPLWASLSAAWPRIRRWLVPAFGLLVLGLLLSRAHQIDWTGAWAALKRQPLQVLLLAWLFATISHAVYGCYDLIGRGHVRHRVARWRTWAIAVASYAFNLNLGSLVGGVALRARLYARAGLDEATVAQVVGISMATNWLGYGLLAGSLFAAGVIALPSSAFVPSWVLRAVGVLMVLLALGYVLVCAKWRDREWRLRGRRLELPNPGRAVAQLLFSAANWALMGAVMYLLLGERLPYGQTLAVLMAASIVGVFTPIPAGLGVLEAVYLTLLSGRLGQGTVLGAVLAYRTLYYLLPLLGGVALYLLLERYAASHPGDVAAKAAAEPTAMRDRA</sequence>
<evidence type="ECO:0000256" key="2">
    <source>
        <dbReference type="ARBA" id="ARBA00022475"/>
    </source>
</evidence>
<evidence type="ECO:0000256" key="1">
    <source>
        <dbReference type="ARBA" id="ARBA00004651"/>
    </source>
</evidence>